<keyword evidence="2" id="KW-0732">Signal</keyword>
<organism evidence="3 4">
    <name type="scientific">Bacillus cereus</name>
    <dbReference type="NCBI Taxonomy" id="1396"/>
    <lineage>
        <taxon>Bacteria</taxon>
        <taxon>Bacillati</taxon>
        <taxon>Bacillota</taxon>
        <taxon>Bacilli</taxon>
        <taxon>Bacillales</taxon>
        <taxon>Bacillaceae</taxon>
        <taxon>Bacillus</taxon>
        <taxon>Bacillus cereus group</taxon>
    </lineage>
</organism>
<name>A0AB73UNJ3_BACCE</name>
<protein>
    <submittedName>
        <fullName evidence="3">Uncharacterized protein</fullName>
    </submittedName>
</protein>
<gene>
    <name evidence="3" type="ORF">C1N66_20785</name>
</gene>
<evidence type="ECO:0000313" key="4">
    <source>
        <dbReference type="Proteomes" id="UP000464780"/>
    </source>
</evidence>
<keyword evidence="1" id="KW-1133">Transmembrane helix</keyword>
<reference evidence="3 4" key="1">
    <citation type="submission" date="2018-03" db="EMBL/GenBank/DDBJ databases">
        <title>The complete genome of bacterial strain SGAir0260.</title>
        <authorList>
            <person name="Schuster S.C."/>
        </authorList>
    </citation>
    <scope>NUCLEOTIDE SEQUENCE [LARGE SCALE GENOMIC DNA]</scope>
    <source>
        <strain evidence="3 4">SGAir0260</strain>
    </source>
</reference>
<keyword evidence="1" id="KW-0472">Membrane</keyword>
<dbReference type="Proteomes" id="UP000464780">
    <property type="component" value="Chromosome"/>
</dbReference>
<feature type="signal peptide" evidence="2">
    <location>
        <begin position="1"/>
        <end position="23"/>
    </location>
</feature>
<proteinExistence type="predicted"/>
<evidence type="ECO:0000256" key="2">
    <source>
        <dbReference type="SAM" id="SignalP"/>
    </source>
</evidence>
<accession>A0AB73UNJ3</accession>
<feature type="transmembrane region" description="Helical" evidence="1">
    <location>
        <begin position="116"/>
        <end position="137"/>
    </location>
</feature>
<evidence type="ECO:0000313" key="3">
    <source>
        <dbReference type="EMBL" id="QHV45451.1"/>
    </source>
</evidence>
<keyword evidence="1" id="KW-0812">Transmembrane</keyword>
<evidence type="ECO:0000256" key="1">
    <source>
        <dbReference type="SAM" id="Phobius"/>
    </source>
</evidence>
<dbReference type="EMBL" id="CP028009">
    <property type="protein sequence ID" value="QHV45451.1"/>
    <property type="molecule type" value="Genomic_DNA"/>
</dbReference>
<dbReference type="AlphaFoldDB" id="A0AB73UNJ3"/>
<feature type="chain" id="PRO_5044494117" evidence="2">
    <location>
        <begin position="24"/>
        <end position="345"/>
    </location>
</feature>
<sequence length="345" mass="40320">MRKPHFGFILLLFLVLFPNMTFAEKASTSDQPKAKTNQPKEWVKIDDGLYQFNFTMDTNNLTEADKSDRFFKELSQFKIDNSDERVIGFQTKVSEDPSHSIIGFTVATEKKEVNKAFITAIVTAIATGLIGLLTLWYNLKNNKKNLFVNTITAERVKWMGELREHVSEFLTLVTYHSEKNKSTDPKDKSEYIDNVLRLGTKIKLHLNYLDRKDQKIIRIVDEFTNDIRRIFEKASLKNSLTEQEYVDKLLEPKQDEISEKLKQEYKKQSKKKKRLLTSKEAEQINNYVTKEFEAVVLDESYHENQSLLNRMNNNPQKLLSLTQAYLKDEWNRVKEEAESGNISKK</sequence>
<dbReference type="RefSeq" id="WP_162283507.1">
    <property type="nucleotide sequence ID" value="NZ_CP028009.1"/>
</dbReference>